<keyword evidence="2" id="KW-1185">Reference proteome</keyword>
<dbReference type="EMBL" id="AGEJ01000010">
    <property type="protein sequence ID" value="EMD17157.1"/>
    <property type="molecule type" value="Genomic_DNA"/>
</dbReference>
<dbReference type="OrthoDB" id="3035270at2"/>
<dbReference type="BioCyc" id="ECAT999415-HMP:GTTI-546-MONOMER"/>
<dbReference type="eggNOG" id="ENOG50347GR">
    <property type="taxonomic scope" value="Bacteria"/>
</dbReference>
<comment type="caution">
    <text evidence="1">The sequence shown here is derived from an EMBL/GenBank/DDBJ whole genome shotgun (WGS) entry which is preliminary data.</text>
</comment>
<sequence length="130" mass="16096">MNFIDKILKAVKPTKKFEQEYFSDYLSRLINDSANYIEVYFLTDHLELKYWVKDPYKYVKTLILFYDDYDLEILDRYEDIISLRNCIYLMMNLKDKHILYKDKEYHHHQYNQKLMKEGVPCIRPKRDSLF</sequence>
<dbReference type="AlphaFoldDB" id="M2P9W6"/>
<dbReference type="RefSeq" id="WP_004801739.1">
    <property type="nucleotide sequence ID" value="NZ_AUGJ01000003.1"/>
</dbReference>
<dbReference type="Proteomes" id="UP000011758">
    <property type="component" value="Unassembled WGS sequence"/>
</dbReference>
<gene>
    <name evidence="1" type="ORF">HMPREF9943_00528</name>
</gene>
<organism evidence="1 2">
    <name type="scientific">Eggerthia catenaformis OT 569 = DSM 20559</name>
    <dbReference type="NCBI Taxonomy" id="999415"/>
    <lineage>
        <taxon>Bacteria</taxon>
        <taxon>Bacillati</taxon>
        <taxon>Bacillota</taxon>
        <taxon>Erysipelotrichia</taxon>
        <taxon>Erysipelotrichales</taxon>
        <taxon>Coprobacillaceae</taxon>
        <taxon>Eggerthia</taxon>
    </lineage>
</organism>
<dbReference type="STRING" id="999415.HMPREF9943_00528"/>
<evidence type="ECO:0000313" key="1">
    <source>
        <dbReference type="EMBL" id="EMD17157.1"/>
    </source>
</evidence>
<name>M2P9W6_9FIRM</name>
<reference evidence="1 2" key="1">
    <citation type="submission" date="2013-02" db="EMBL/GenBank/DDBJ databases">
        <title>The Genome Sequence of Lactobacillus catenaformis F0143.</title>
        <authorList>
            <consortium name="The Broad Institute Genome Sequencing Platform"/>
            <person name="Earl A."/>
            <person name="Ward D."/>
            <person name="Feldgarden M."/>
            <person name="Gevers D."/>
            <person name="Izard J."/>
            <person name="Blanton J.M."/>
            <person name="Mathney J."/>
            <person name="Dewhirst F.E."/>
            <person name="Young S.K."/>
            <person name="Zeng Q."/>
            <person name="Gargeya S."/>
            <person name="Fitzgerald M."/>
            <person name="Haas B."/>
            <person name="Abouelleil A."/>
            <person name="Alvarado L."/>
            <person name="Arachchi H.M."/>
            <person name="Berlin A."/>
            <person name="Chapman S.B."/>
            <person name="Gearin G."/>
            <person name="Goldberg J."/>
            <person name="Griggs A."/>
            <person name="Gujja S."/>
            <person name="Hansen M."/>
            <person name="Heiman D."/>
            <person name="Howarth C."/>
            <person name="Larimer J."/>
            <person name="Lui A."/>
            <person name="MacDonald P.J.P."/>
            <person name="McCowen C."/>
            <person name="Montmayeur A."/>
            <person name="Murphy C."/>
            <person name="Neiman D."/>
            <person name="Pearson M."/>
            <person name="Priest M."/>
            <person name="Roberts A."/>
            <person name="Saif S."/>
            <person name="Shea T."/>
            <person name="Sisk P."/>
            <person name="Stolte C."/>
            <person name="Sykes S."/>
            <person name="Wortman J."/>
            <person name="Nusbaum C."/>
            <person name="Birren B."/>
        </authorList>
    </citation>
    <scope>NUCLEOTIDE SEQUENCE [LARGE SCALE GENOMIC DNA]</scope>
    <source>
        <strain evidence="1 2">OT 569</strain>
    </source>
</reference>
<evidence type="ECO:0000313" key="2">
    <source>
        <dbReference type="Proteomes" id="UP000011758"/>
    </source>
</evidence>
<protein>
    <submittedName>
        <fullName evidence="1">Uncharacterized protein</fullName>
    </submittedName>
</protein>
<accession>M2P9W6</accession>
<proteinExistence type="predicted"/>